<proteinExistence type="predicted"/>
<dbReference type="Proteomes" id="UP000779049">
    <property type="component" value="Unassembled WGS sequence"/>
</dbReference>
<feature type="transmembrane region" description="Helical" evidence="1">
    <location>
        <begin position="12"/>
        <end position="32"/>
    </location>
</feature>
<feature type="transmembrane region" description="Helical" evidence="1">
    <location>
        <begin position="38"/>
        <end position="55"/>
    </location>
</feature>
<evidence type="ECO:0000256" key="1">
    <source>
        <dbReference type="SAM" id="Phobius"/>
    </source>
</evidence>
<evidence type="ECO:0008006" key="4">
    <source>
        <dbReference type="Google" id="ProtNLM"/>
    </source>
</evidence>
<name>A0ABS7L620_9FIRM</name>
<comment type="caution">
    <text evidence="2">The sequence shown here is derived from an EMBL/GenBank/DDBJ whole genome shotgun (WGS) entry which is preliminary data.</text>
</comment>
<accession>A0ABS7L620</accession>
<dbReference type="Gene3D" id="2.20.28.30">
    <property type="entry name" value="RNA polymerase ii, chain L"/>
    <property type="match status" value="1"/>
</dbReference>
<keyword evidence="1" id="KW-1133">Transmembrane helix</keyword>
<protein>
    <recommendedName>
        <fullName evidence="4">Zn-finger containing protein</fullName>
    </recommendedName>
</protein>
<organism evidence="2 3">
    <name type="scientific">Sellimonas caecigallum</name>
    <dbReference type="NCBI Taxonomy" id="2592333"/>
    <lineage>
        <taxon>Bacteria</taxon>
        <taxon>Bacillati</taxon>
        <taxon>Bacillota</taxon>
        <taxon>Clostridia</taxon>
        <taxon>Lachnospirales</taxon>
        <taxon>Lachnospiraceae</taxon>
        <taxon>Sellimonas</taxon>
    </lineage>
</organism>
<keyword evidence="1" id="KW-0812">Transmembrane</keyword>
<gene>
    <name evidence="2" type="ORF">FLB61_05180</name>
</gene>
<sequence>MKDKFMRFMYGRYGVDSFSKFLVIAGIILLALSGFFEYGWILYLLSLVLLAYSYFRIFSKNHSRRYAENQTWLKYTSRFRRAFGNLRYRVRHMKSYHIYKCPSCSQKIRIPRGKGRIEIRCPKCGTKFIKNS</sequence>
<keyword evidence="3" id="KW-1185">Reference proteome</keyword>
<keyword evidence="1" id="KW-0472">Membrane</keyword>
<dbReference type="EMBL" id="VIRV01000005">
    <property type="protein sequence ID" value="MBY0758485.1"/>
    <property type="molecule type" value="Genomic_DNA"/>
</dbReference>
<dbReference type="RefSeq" id="WP_087203149.1">
    <property type="nucleotide sequence ID" value="NZ_CP173660.1"/>
</dbReference>
<evidence type="ECO:0000313" key="3">
    <source>
        <dbReference type="Proteomes" id="UP000779049"/>
    </source>
</evidence>
<reference evidence="2 3" key="1">
    <citation type="journal article" date="2020" name="New Microbes New Infect">
        <title>Sellimonas caecigallum sp. nov., description and genome sequence of a new member of the Sellimonas genus isolated from the cecum of feral chicken.</title>
        <authorList>
            <person name="Wongkuna S."/>
            <person name="Ghimire S."/>
            <person name="Antony L."/>
            <person name="Chankhamhaengdecha S."/>
            <person name="Janvilisri T."/>
            <person name="Scaria J."/>
        </authorList>
    </citation>
    <scope>NUCLEOTIDE SEQUENCE [LARGE SCALE GENOMIC DNA]</scope>
    <source>
        <strain evidence="2 3">SW451</strain>
    </source>
</reference>
<evidence type="ECO:0000313" key="2">
    <source>
        <dbReference type="EMBL" id="MBY0758485.1"/>
    </source>
</evidence>